<dbReference type="NCBIfam" id="TIGR01550">
    <property type="entry name" value="DOC_P1"/>
    <property type="match status" value="1"/>
</dbReference>
<dbReference type="PROSITE" id="PS51459">
    <property type="entry name" value="FIDO"/>
    <property type="match status" value="1"/>
</dbReference>
<evidence type="ECO:0000256" key="1">
    <source>
        <dbReference type="SAM" id="Coils"/>
    </source>
</evidence>
<dbReference type="InterPro" id="IPR011204">
    <property type="entry name" value="Virulence_RhuM-like"/>
</dbReference>
<proteinExistence type="predicted"/>
<organism evidence="3 4">
    <name type="scientific">Formosimonas limnophila</name>
    <dbReference type="NCBI Taxonomy" id="1384487"/>
    <lineage>
        <taxon>Bacteria</taxon>
        <taxon>Pseudomonadati</taxon>
        <taxon>Pseudomonadota</taxon>
        <taxon>Betaproteobacteria</taxon>
        <taxon>Burkholderiales</taxon>
        <taxon>Burkholderiaceae</taxon>
        <taxon>Formosimonas</taxon>
    </lineage>
</organism>
<evidence type="ECO:0000259" key="2">
    <source>
        <dbReference type="PROSITE" id="PS51459"/>
    </source>
</evidence>
<dbReference type="SUPFAM" id="SSF140931">
    <property type="entry name" value="Fic-like"/>
    <property type="match status" value="1"/>
</dbReference>
<protein>
    <submittedName>
        <fullName evidence="3">Cytochrome c</fullName>
    </submittedName>
</protein>
<dbReference type="EMBL" id="BMZG01000001">
    <property type="protein sequence ID" value="GHA65383.1"/>
    <property type="molecule type" value="Genomic_DNA"/>
</dbReference>
<feature type="coiled-coil region" evidence="1">
    <location>
        <begin position="186"/>
        <end position="213"/>
    </location>
</feature>
<dbReference type="Gene3D" id="1.20.120.1870">
    <property type="entry name" value="Fic/DOC protein, Fido domain"/>
    <property type="match status" value="1"/>
</dbReference>
<comment type="caution">
    <text evidence="3">The sequence shown here is derived from an EMBL/GenBank/DDBJ whole genome shotgun (WGS) entry which is preliminary data.</text>
</comment>
<keyword evidence="4" id="KW-1185">Reference proteome</keyword>
<reference evidence="3" key="2">
    <citation type="submission" date="2020-09" db="EMBL/GenBank/DDBJ databases">
        <authorList>
            <person name="Sun Q."/>
            <person name="Kim S."/>
        </authorList>
    </citation>
    <scope>NUCLEOTIDE SEQUENCE</scope>
    <source>
        <strain evidence="3">KCTC 32501</strain>
    </source>
</reference>
<evidence type="ECO:0000313" key="3">
    <source>
        <dbReference type="EMBL" id="GHA65383.1"/>
    </source>
</evidence>
<reference evidence="3" key="1">
    <citation type="journal article" date="2014" name="Int. J. Syst. Evol. Microbiol.">
        <title>Complete genome sequence of Corynebacterium casei LMG S-19264T (=DSM 44701T), isolated from a smear-ripened cheese.</title>
        <authorList>
            <consortium name="US DOE Joint Genome Institute (JGI-PGF)"/>
            <person name="Walter F."/>
            <person name="Albersmeier A."/>
            <person name="Kalinowski J."/>
            <person name="Ruckert C."/>
        </authorList>
    </citation>
    <scope>NUCLEOTIDE SEQUENCE</scope>
    <source>
        <strain evidence="3">KCTC 32501</strain>
    </source>
</reference>
<dbReference type="AlphaFoldDB" id="A0A8J3FZS2"/>
<evidence type="ECO:0000313" key="4">
    <source>
        <dbReference type="Proteomes" id="UP000614287"/>
    </source>
</evidence>
<keyword evidence="1" id="KW-0175">Coiled coil</keyword>
<feature type="domain" description="Fido" evidence="2">
    <location>
        <begin position="195"/>
        <end position="326"/>
    </location>
</feature>
<sequence length="328" mass="37271">MNDILIYQTADNTTQVEVQFEGENFWLSQEQIAQLFERDRTVVSKHLRNIFKEGELDEAVVCANFAHTTQHGAIADKTQSKSVKYYNLDAILSVGYRVNSKRGTQFRQWASARLKDYLVQGYAINQKRLDELGQMVRLIEQTAQSDGVAGSEAKGLLDILSHYTKTFVLLNQFDSHNLPNDHLTAHISYEIQYDEAKAAIAELKTQLMAKNEATELFGREKDESFASSLSAVVQSFGGQYLYPSIEEQAAHLLYFVIKNHSFNDGNKRIGAFLFIWFLEKNKHRFKRSGELKINDNALVAIALLVAQSAPNDKDLMIQLIVNLIRDEV</sequence>
<dbReference type="InterPro" id="IPR053737">
    <property type="entry name" value="Type_II_TA_Toxin"/>
</dbReference>
<dbReference type="Pfam" id="PF13310">
    <property type="entry name" value="Virulence_RhuM"/>
    <property type="match status" value="1"/>
</dbReference>
<dbReference type="Proteomes" id="UP000614287">
    <property type="component" value="Unassembled WGS sequence"/>
</dbReference>
<dbReference type="RefSeq" id="WP_189490516.1">
    <property type="nucleotide sequence ID" value="NZ_BMZG01000001.1"/>
</dbReference>
<dbReference type="InterPro" id="IPR036597">
    <property type="entry name" value="Fido-like_dom_sf"/>
</dbReference>
<name>A0A8J3FZS2_9BURK</name>
<accession>A0A8J3FZS2</accession>
<dbReference type="InterPro" id="IPR006440">
    <property type="entry name" value="Doc"/>
</dbReference>
<dbReference type="Pfam" id="PF02661">
    <property type="entry name" value="Fic"/>
    <property type="match status" value="1"/>
</dbReference>
<dbReference type="PANTHER" id="PTHR35810">
    <property type="entry name" value="CYTOPLASMIC PROTEIN-RELATED"/>
    <property type="match status" value="1"/>
</dbReference>
<dbReference type="GO" id="GO:0016301">
    <property type="term" value="F:kinase activity"/>
    <property type="evidence" value="ECO:0007669"/>
    <property type="project" value="InterPro"/>
</dbReference>
<dbReference type="InterPro" id="IPR003812">
    <property type="entry name" value="Fido"/>
</dbReference>
<dbReference type="PANTHER" id="PTHR35810:SF1">
    <property type="entry name" value="CYTOPLASMIC PROTEIN"/>
    <property type="match status" value="1"/>
</dbReference>
<gene>
    <name evidence="3" type="ORF">GCM10009007_02410</name>
</gene>